<dbReference type="Pfam" id="PF00535">
    <property type="entry name" value="Glycos_transf_2"/>
    <property type="match status" value="1"/>
</dbReference>
<dbReference type="STRING" id="1219080.VEZ01S_19_00500"/>
<accession>U3B0Y7</accession>
<proteinExistence type="predicted"/>
<dbReference type="GO" id="GO:0016758">
    <property type="term" value="F:hexosyltransferase activity"/>
    <property type="evidence" value="ECO:0007669"/>
    <property type="project" value="UniProtKB-ARBA"/>
</dbReference>
<organism evidence="2 3">
    <name type="scientific">Vibrio ezurae NBRC 102218</name>
    <dbReference type="NCBI Taxonomy" id="1219080"/>
    <lineage>
        <taxon>Bacteria</taxon>
        <taxon>Pseudomonadati</taxon>
        <taxon>Pseudomonadota</taxon>
        <taxon>Gammaproteobacteria</taxon>
        <taxon>Vibrionales</taxon>
        <taxon>Vibrionaceae</taxon>
        <taxon>Vibrio</taxon>
    </lineage>
</organism>
<evidence type="ECO:0000313" key="2">
    <source>
        <dbReference type="EMBL" id="GAD79635.1"/>
    </source>
</evidence>
<dbReference type="Gene3D" id="3.90.550.10">
    <property type="entry name" value="Spore Coat Polysaccharide Biosynthesis Protein SpsA, Chain A"/>
    <property type="match status" value="1"/>
</dbReference>
<dbReference type="OrthoDB" id="9802649at2"/>
<dbReference type="SUPFAM" id="SSF53448">
    <property type="entry name" value="Nucleotide-diphospho-sugar transferases"/>
    <property type="match status" value="1"/>
</dbReference>
<dbReference type="PANTHER" id="PTHR22916:SF3">
    <property type="entry name" value="UDP-GLCNAC:BETAGAL BETA-1,3-N-ACETYLGLUCOSAMINYLTRANSFERASE-LIKE PROTEIN 1"/>
    <property type="match status" value="1"/>
</dbReference>
<reference evidence="2 3" key="1">
    <citation type="submission" date="2013-09" db="EMBL/GenBank/DDBJ databases">
        <title>Whole genome shotgun sequence of Vibrio ezurae NBRC 102218.</title>
        <authorList>
            <person name="Yoshida I."/>
            <person name="Hosoyama A."/>
            <person name="Numata M."/>
            <person name="Hashimoto M."/>
            <person name="Hosoyama Y."/>
            <person name="Tsuchikane K."/>
            <person name="Noguchi M."/>
            <person name="Hirakata S."/>
            <person name="Ichikawa N."/>
            <person name="Ohji S."/>
            <person name="Yamazoe A."/>
            <person name="Fujita N."/>
        </authorList>
    </citation>
    <scope>NUCLEOTIDE SEQUENCE [LARGE SCALE GENOMIC DNA]</scope>
    <source>
        <strain evidence="2 3">NBRC 102218</strain>
    </source>
</reference>
<dbReference type="RefSeq" id="WP_021713344.1">
    <property type="nucleotide sequence ID" value="NZ_BATM01000019.1"/>
</dbReference>
<name>U3B0Y7_9VIBR</name>
<keyword evidence="3" id="KW-1185">Reference proteome</keyword>
<dbReference type="PANTHER" id="PTHR22916">
    <property type="entry name" value="GLYCOSYLTRANSFERASE"/>
    <property type="match status" value="1"/>
</dbReference>
<dbReference type="InterPro" id="IPR029044">
    <property type="entry name" value="Nucleotide-diphossugar_trans"/>
</dbReference>
<dbReference type="CDD" id="cd06433">
    <property type="entry name" value="GT_2_WfgS_like"/>
    <property type="match status" value="1"/>
</dbReference>
<sequence>MHESPLVSVITVVYNGEEFIEETLKSVSSQSYTNIQYIVVDGQSNDNTMSIISRFKNSVNNLISGPDTGIYNAMNKGIKLATGDYVNFLNAGDTFADSDTISKIFNRDLNEYNLIYGDIYAKEESGKKRMIKAVDFTGDKSIVKGMKVCHQAIFYHKNILHPYDESLVLKAEWKHLVEISRKSIFKPYKLGFPVVNYSLGGLSAQRNKLNQQEYRKVFLELFGPRKYLCYTPFFIGMYIRRIIKGLLTR</sequence>
<dbReference type="InterPro" id="IPR001173">
    <property type="entry name" value="Glyco_trans_2-like"/>
</dbReference>
<dbReference type="eggNOG" id="COG0463">
    <property type="taxonomic scope" value="Bacteria"/>
</dbReference>
<dbReference type="AlphaFoldDB" id="U3B0Y7"/>
<evidence type="ECO:0000259" key="1">
    <source>
        <dbReference type="Pfam" id="PF00535"/>
    </source>
</evidence>
<keyword evidence="2" id="KW-0808">Transferase</keyword>
<evidence type="ECO:0000313" key="3">
    <source>
        <dbReference type="Proteomes" id="UP000016562"/>
    </source>
</evidence>
<dbReference type="EMBL" id="BATM01000019">
    <property type="protein sequence ID" value="GAD79635.1"/>
    <property type="molecule type" value="Genomic_DNA"/>
</dbReference>
<feature type="domain" description="Glycosyltransferase 2-like" evidence="1">
    <location>
        <begin position="8"/>
        <end position="129"/>
    </location>
</feature>
<comment type="caution">
    <text evidence="2">The sequence shown here is derived from an EMBL/GenBank/DDBJ whole genome shotgun (WGS) entry which is preliminary data.</text>
</comment>
<gene>
    <name evidence="2" type="ORF">VEZ01S_19_00500</name>
</gene>
<protein>
    <submittedName>
        <fullName evidence="2">Putative glycosyltransferase</fullName>
    </submittedName>
</protein>
<dbReference type="Proteomes" id="UP000016562">
    <property type="component" value="Unassembled WGS sequence"/>
</dbReference>